<dbReference type="EMBL" id="JBBPBK010000009">
    <property type="protein sequence ID" value="KAK9278364.1"/>
    <property type="molecule type" value="Genomic_DNA"/>
</dbReference>
<keyword evidence="1" id="KW-0812">Transmembrane</keyword>
<accession>A0AAP0WVR2</accession>
<reference evidence="2 4" key="1">
    <citation type="journal article" date="2024" name="Plant J.">
        <title>Genome sequences and population genomics reveal climatic adaptation and genomic divergence between two closely related sweetgum species.</title>
        <authorList>
            <person name="Xu W.Q."/>
            <person name="Ren C.Q."/>
            <person name="Zhang X.Y."/>
            <person name="Comes H.P."/>
            <person name="Liu X.H."/>
            <person name="Li Y.G."/>
            <person name="Kettle C.J."/>
            <person name="Jalonen R."/>
            <person name="Gaisberger H."/>
            <person name="Ma Y.Z."/>
            <person name="Qiu Y.X."/>
        </authorList>
    </citation>
    <scope>NUCLEOTIDE SEQUENCE [LARGE SCALE GENOMIC DNA]</scope>
    <source>
        <strain evidence="2">Hangzhou</strain>
    </source>
</reference>
<feature type="transmembrane region" description="Helical" evidence="1">
    <location>
        <begin position="210"/>
        <end position="231"/>
    </location>
</feature>
<evidence type="ECO:0000313" key="4">
    <source>
        <dbReference type="Proteomes" id="UP001415857"/>
    </source>
</evidence>
<reference evidence="2" key="2">
    <citation type="submission" date="2024-04" db="EMBL/GenBank/DDBJ databases">
        <authorList>
            <person name="Xu W."/>
            <person name="Ren C."/>
        </authorList>
    </citation>
    <scope>NUCLEOTIDE SEQUENCE</scope>
    <source>
        <strain evidence="2">Hangzhou</strain>
        <tissue evidence="2">Leaves</tissue>
    </source>
</reference>
<protein>
    <submittedName>
        <fullName evidence="2">Uncharacterized protein</fullName>
    </submittedName>
</protein>
<keyword evidence="1" id="KW-1133">Transmembrane helix</keyword>
<name>A0AAP0WVR2_LIQFO</name>
<dbReference type="EMBL" id="JBBPBK010000009">
    <property type="protein sequence ID" value="KAK9278110.1"/>
    <property type="molecule type" value="Genomic_DNA"/>
</dbReference>
<keyword evidence="1" id="KW-0472">Membrane</keyword>
<evidence type="ECO:0000313" key="3">
    <source>
        <dbReference type="EMBL" id="KAK9278364.1"/>
    </source>
</evidence>
<dbReference type="Proteomes" id="UP001415857">
    <property type="component" value="Unassembled WGS sequence"/>
</dbReference>
<keyword evidence="4" id="KW-1185">Reference proteome</keyword>
<proteinExistence type="predicted"/>
<gene>
    <name evidence="2" type="ORF">L1049_027668</name>
    <name evidence="3" type="ORF">L1049_027929</name>
</gene>
<evidence type="ECO:0000256" key="1">
    <source>
        <dbReference type="SAM" id="Phobius"/>
    </source>
</evidence>
<sequence>MERLKAKEKETEKLQKKFKHLLQDWDSIKQSNPRRTLRRCSTDTYSIVNKLNLLENSPRNLMSSLQHRRSPSDGEWQVWNNDLAGEETRRERRAAIESGKVKGRRLFEVSLEGETAVGFGGREEMCIGWSELGQESEVRSVFSYASDDESGNGGNKEEAYSTVCCHCCSCSSSSLVFGENVEREKVVVEAEKVVACGEEKRGVGGNGKRGMLLMAWLAIVLVVFAIGIISVRSFDGYGDENEVILVPT</sequence>
<organism evidence="2 4">
    <name type="scientific">Liquidambar formosana</name>
    <name type="common">Formosan gum</name>
    <dbReference type="NCBI Taxonomy" id="63359"/>
    <lineage>
        <taxon>Eukaryota</taxon>
        <taxon>Viridiplantae</taxon>
        <taxon>Streptophyta</taxon>
        <taxon>Embryophyta</taxon>
        <taxon>Tracheophyta</taxon>
        <taxon>Spermatophyta</taxon>
        <taxon>Magnoliopsida</taxon>
        <taxon>eudicotyledons</taxon>
        <taxon>Gunneridae</taxon>
        <taxon>Pentapetalae</taxon>
        <taxon>Saxifragales</taxon>
        <taxon>Altingiaceae</taxon>
        <taxon>Liquidambar</taxon>
    </lineage>
</organism>
<comment type="caution">
    <text evidence="2">The sequence shown here is derived from an EMBL/GenBank/DDBJ whole genome shotgun (WGS) entry which is preliminary data.</text>
</comment>
<evidence type="ECO:0000313" key="2">
    <source>
        <dbReference type="EMBL" id="KAK9278110.1"/>
    </source>
</evidence>
<dbReference type="AlphaFoldDB" id="A0AAP0WVR2"/>